<dbReference type="EMBL" id="CAXAMN010005413">
    <property type="protein sequence ID" value="CAK9013625.1"/>
    <property type="molecule type" value="Genomic_DNA"/>
</dbReference>
<dbReference type="PROSITE" id="PS50076">
    <property type="entry name" value="DNAJ_2"/>
    <property type="match status" value="1"/>
</dbReference>
<gene>
    <name evidence="5" type="ORF">CCMP2556_LOCUS11351</name>
</gene>
<dbReference type="Pfam" id="PF00226">
    <property type="entry name" value="DnaJ"/>
    <property type="match status" value="1"/>
</dbReference>
<dbReference type="SUPFAM" id="SSF46565">
    <property type="entry name" value="Chaperone J-domain"/>
    <property type="match status" value="1"/>
</dbReference>
<dbReference type="SMART" id="SM00271">
    <property type="entry name" value="DnaJ"/>
    <property type="match status" value="1"/>
</dbReference>
<feature type="signal peptide" evidence="3">
    <location>
        <begin position="1"/>
        <end position="23"/>
    </location>
</feature>
<keyword evidence="1" id="KW-0802">TPR repeat</keyword>
<reference evidence="5 6" key="1">
    <citation type="submission" date="2024-02" db="EMBL/GenBank/DDBJ databases">
        <authorList>
            <person name="Chen Y."/>
            <person name="Shah S."/>
            <person name="Dougan E. K."/>
            <person name="Thang M."/>
            <person name="Chan C."/>
        </authorList>
    </citation>
    <scope>NUCLEOTIDE SEQUENCE [LARGE SCALE GENOMIC DNA]</scope>
</reference>
<dbReference type="InterPro" id="IPR001623">
    <property type="entry name" value="DnaJ_domain"/>
</dbReference>
<evidence type="ECO:0000256" key="3">
    <source>
        <dbReference type="SAM" id="SignalP"/>
    </source>
</evidence>
<proteinExistence type="predicted"/>
<dbReference type="Gene3D" id="1.25.40.10">
    <property type="entry name" value="Tetratricopeptide repeat domain"/>
    <property type="match status" value="1"/>
</dbReference>
<feature type="domain" description="J" evidence="4">
    <location>
        <begin position="492"/>
        <end position="557"/>
    </location>
</feature>
<dbReference type="SUPFAM" id="SSF48452">
    <property type="entry name" value="TPR-like"/>
    <property type="match status" value="1"/>
</dbReference>
<comment type="caution">
    <text evidence="5">The sequence shown here is derived from an EMBL/GenBank/DDBJ whole genome shotgun (WGS) entry which is preliminary data.</text>
</comment>
<name>A0ABP0JH79_9DINO</name>
<evidence type="ECO:0000313" key="6">
    <source>
        <dbReference type="Proteomes" id="UP001642484"/>
    </source>
</evidence>
<dbReference type="PROSITE" id="PS00636">
    <property type="entry name" value="DNAJ_1"/>
    <property type="match status" value="1"/>
</dbReference>
<protein>
    <recommendedName>
        <fullName evidence="4">J domain-containing protein</fullName>
    </recommendedName>
</protein>
<dbReference type="InterPro" id="IPR051100">
    <property type="entry name" value="DnaJ_subfamily_B/C"/>
</dbReference>
<dbReference type="InterPro" id="IPR011990">
    <property type="entry name" value="TPR-like_helical_dom_sf"/>
</dbReference>
<dbReference type="Gene3D" id="1.10.287.110">
    <property type="entry name" value="DnaJ domain"/>
    <property type="match status" value="1"/>
</dbReference>
<evidence type="ECO:0000313" key="5">
    <source>
        <dbReference type="EMBL" id="CAK9013625.1"/>
    </source>
</evidence>
<organism evidence="5 6">
    <name type="scientific">Durusdinium trenchii</name>
    <dbReference type="NCBI Taxonomy" id="1381693"/>
    <lineage>
        <taxon>Eukaryota</taxon>
        <taxon>Sar</taxon>
        <taxon>Alveolata</taxon>
        <taxon>Dinophyceae</taxon>
        <taxon>Suessiales</taxon>
        <taxon>Symbiodiniaceae</taxon>
        <taxon>Durusdinium</taxon>
    </lineage>
</organism>
<dbReference type="InterPro" id="IPR036869">
    <property type="entry name" value="J_dom_sf"/>
</dbReference>
<evidence type="ECO:0000256" key="2">
    <source>
        <dbReference type="SAM" id="MobiDB-lite"/>
    </source>
</evidence>
<feature type="repeat" description="TPR" evidence="1">
    <location>
        <begin position="305"/>
        <end position="338"/>
    </location>
</feature>
<sequence length="646" mass="71791">MVRALLQPQPWRLVLLQLTGAFANSLVGPGAVGSYQGGGGGRRFGGFARVTDPPVGFFLGGSSIRDMNGLYSREHRVPNGFSHTFTFSYRHDYTGWRLCLVGAPEDVKRSSGRQTEWVLIDPDRADRFRHDGDQLIPGSGHRWSHVHRTKSAQPDPKAGSAVAHAMEDDEEELPWQLVGVGEEDMLRRLKRYFTFYKHEVQAAIDGQKLPKLPVGGKGTATSPPEGFQAPKAALPGEEDGTDTCLEGSASLENAEAELQGPKLKSDHWSVAMLQLRRAICYRRRREFQLANDAVDASLVLYPRYAAAIEELGKLQVDQGLYERAIHSFETLLRVDRKRPFVGDWLVRVHGHKRRQETEFLTEKPEVLQGRTPGCIAWRQTGGCSPTGLLEPSADKPCNAVIAKGNSGFCQCATSGARGKSGTAPATAAESDCEHESFTCAAKCAERQQAESGHGPKLTDAAAQLAAEVSNAVDVQPCTLLRGGELPEWCQPNHYLVLGIRCDFPDEHGDELKRAYKKRSLQYHPDKLGGSAQAFQRVADSHQVLLDPEKRRAFDEGADFPRKVQHDGAEGETHKEEIEKKYFPERFDFAPFGDPHSDRREAKARQQRLLETKRQEALAREDVHRELLLVVQAKEAKEAKPDRRTDL</sequence>
<evidence type="ECO:0000259" key="4">
    <source>
        <dbReference type="PROSITE" id="PS50076"/>
    </source>
</evidence>
<keyword evidence="3" id="KW-0732">Signal</keyword>
<keyword evidence="6" id="KW-1185">Reference proteome</keyword>
<feature type="region of interest" description="Disordered" evidence="2">
    <location>
        <begin position="134"/>
        <end position="164"/>
    </location>
</feature>
<dbReference type="InterPro" id="IPR019734">
    <property type="entry name" value="TPR_rpt"/>
</dbReference>
<dbReference type="Proteomes" id="UP001642484">
    <property type="component" value="Unassembled WGS sequence"/>
</dbReference>
<dbReference type="CDD" id="cd06257">
    <property type="entry name" value="DnaJ"/>
    <property type="match status" value="1"/>
</dbReference>
<feature type="region of interest" description="Disordered" evidence="2">
    <location>
        <begin position="213"/>
        <end position="242"/>
    </location>
</feature>
<feature type="chain" id="PRO_5047004079" description="J domain-containing protein" evidence="3">
    <location>
        <begin position="24"/>
        <end position="646"/>
    </location>
</feature>
<dbReference type="PANTHER" id="PTHR43908">
    <property type="entry name" value="AT29763P-RELATED"/>
    <property type="match status" value="1"/>
</dbReference>
<dbReference type="InterPro" id="IPR018253">
    <property type="entry name" value="DnaJ_domain_CS"/>
</dbReference>
<evidence type="ECO:0000256" key="1">
    <source>
        <dbReference type="PROSITE-ProRule" id="PRU00339"/>
    </source>
</evidence>
<accession>A0ABP0JH79</accession>
<dbReference type="PROSITE" id="PS50005">
    <property type="entry name" value="TPR"/>
    <property type="match status" value="1"/>
</dbReference>
<dbReference type="PANTHER" id="PTHR43908:SF3">
    <property type="entry name" value="AT29763P-RELATED"/>
    <property type="match status" value="1"/>
</dbReference>